<name>A0ABU3T228_9ALTE</name>
<dbReference type="EMBL" id="JAWDIO010000002">
    <property type="protein sequence ID" value="MDU0356293.1"/>
    <property type="molecule type" value="Genomic_DNA"/>
</dbReference>
<proteinExistence type="predicted"/>
<keyword evidence="1" id="KW-0472">Membrane</keyword>
<keyword evidence="1" id="KW-1133">Transmembrane helix</keyword>
<evidence type="ECO:0000256" key="1">
    <source>
        <dbReference type="SAM" id="Phobius"/>
    </source>
</evidence>
<dbReference type="RefSeq" id="WP_316027788.1">
    <property type="nucleotide sequence ID" value="NZ_JAWDIO010000002.1"/>
</dbReference>
<comment type="caution">
    <text evidence="2">The sequence shown here is derived from an EMBL/GenBank/DDBJ whole genome shotgun (WGS) entry which is preliminary data.</text>
</comment>
<dbReference type="Proteomes" id="UP001247805">
    <property type="component" value="Unassembled WGS sequence"/>
</dbReference>
<sequence>MFQTSQDEATHQKPQRVNWSRPLSIILFIITSLIFLPLIYHFSVALQPVAKEAVKGELFILPTDLTKNKTIALTGIGIFSGNNY</sequence>
<organism evidence="2 3">
    <name type="scientific">Paraglaciecola aquimarina</name>
    <dbReference type="NCBI Taxonomy" id="1235557"/>
    <lineage>
        <taxon>Bacteria</taxon>
        <taxon>Pseudomonadati</taxon>
        <taxon>Pseudomonadota</taxon>
        <taxon>Gammaproteobacteria</taxon>
        <taxon>Alteromonadales</taxon>
        <taxon>Alteromonadaceae</taxon>
        <taxon>Paraglaciecola</taxon>
    </lineage>
</organism>
<reference evidence="2 3" key="1">
    <citation type="submission" date="2023-10" db="EMBL/GenBank/DDBJ databases">
        <title>Glaciecola aquimarina strain GGW-M5 nov., isolated from a coastal seawater.</title>
        <authorList>
            <person name="Bayburt H."/>
            <person name="Kim J.M."/>
            <person name="Choi B.J."/>
            <person name="Jeon C.O."/>
        </authorList>
    </citation>
    <scope>NUCLEOTIDE SEQUENCE [LARGE SCALE GENOMIC DNA]</scope>
    <source>
        <strain evidence="2 3">KCTC 32108</strain>
    </source>
</reference>
<evidence type="ECO:0000313" key="3">
    <source>
        <dbReference type="Proteomes" id="UP001247805"/>
    </source>
</evidence>
<keyword evidence="1" id="KW-0812">Transmembrane</keyword>
<evidence type="ECO:0000313" key="2">
    <source>
        <dbReference type="EMBL" id="MDU0356293.1"/>
    </source>
</evidence>
<protein>
    <submittedName>
        <fullName evidence="2">Uncharacterized protein</fullName>
    </submittedName>
</protein>
<gene>
    <name evidence="2" type="ORF">RS130_22535</name>
</gene>
<feature type="transmembrane region" description="Helical" evidence="1">
    <location>
        <begin position="23"/>
        <end position="42"/>
    </location>
</feature>
<accession>A0ABU3T228</accession>
<keyword evidence="3" id="KW-1185">Reference proteome</keyword>